<gene>
    <name evidence="2" type="ORF">Drose_16230</name>
</gene>
<keyword evidence="3" id="KW-1185">Reference proteome</keyword>
<organism evidence="2 3">
    <name type="scientific">Dactylosporangium roseum</name>
    <dbReference type="NCBI Taxonomy" id="47989"/>
    <lineage>
        <taxon>Bacteria</taxon>
        <taxon>Bacillati</taxon>
        <taxon>Actinomycetota</taxon>
        <taxon>Actinomycetes</taxon>
        <taxon>Micromonosporales</taxon>
        <taxon>Micromonosporaceae</taxon>
        <taxon>Dactylosporangium</taxon>
    </lineage>
</organism>
<dbReference type="Pfam" id="PF04972">
    <property type="entry name" value="BON"/>
    <property type="match status" value="1"/>
</dbReference>
<dbReference type="RefSeq" id="WP_390891440.1">
    <property type="nucleotide sequence ID" value="NZ_CP073721.1"/>
</dbReference>
<reference evidence="2" key="1">
    <citation type="submission" date="2021-04" db="EMBL/GenBank/DDBJ databases">
        <title>Biosynthetic gene clusters of Dactylosporangioum roseum.</title>
        <authorList>
            <person name="Hartkoorn R.C."/>
            <person name="Beaudoing E."/>
            <person name="Hot D."/>
            <person name="Moureu S."/>
        </authorList>
    </citation>
    <scope>NUCLEOTIDE SEQUENCE</scope>
    <source>
        <strain evidence="2">NRRL B-16295</strain>
    </source>
</reference>
<sequence>MTDQDIAQAASQFLEWAVDVPPNAVTADVQDHKITLSGHFAWEYQRNAAARAVTYLKGVTQVSKRDLARVAAAVRRHQGNGRGRDAAQR</sequence>
<evidence type="ECO:0000259" key="1">
    <source>
        <dbReference type="PROSITE" id="PS50914"/>
    </source>
</evidence>
<evidence type="ECO:0000313" key="2">
    <source>
        <dbReference type="EMBL" id="UWZ40402.1"/>
    </source>
</evidence>
<protein>
    <submittedName>
        <fullName evidence="2">BON domain-containing protein</fullName>
    </submittedName>
</protein>
<feature type="domain" description="BON" evidence="1">
    <location>
        <begin position="2"/>
        <end position="72"/>
    </location>
</feature>
<dbReference type="PROSITE" id="PS50914">
    <property type="entry name" value="BON"/>
    <property type="match status" value="1"/>
</dbReference>
<dbReference type="EMBL" id="CP073721">
    <property type="protein sequence ID" value="UWZ40402.1"/>
    <property type="molecule type" value="Genomic_DNA"/>
</dbReference>
<name>A0ABY5ZG35_9ACTN</name>
<dbReference type="Gene3D" id="3.30.1340.30">
    <property type="match status" value="1"/>
</dbReference>
<dbReference type="InterPro" id="IPR007055">
    <property type="entry name" value="BON_dom"/>
</dbReference>
<dbReference type="Proteomes" id="UP001058271">
    <property type="component" value="Chromosome"/>
</dbReference>
<accession>A0ABY5ZG35</accession>
<proteinExistence type="predicted"/>
<evidence type="ECO:0000313" key="3">
    <source>
        <dbReference type="Proteomes" id="UP001058271"/>
    </source>
</evidence>